<dbReference type="AlphaFoldDB" id="A0AAJ2EU51"/>
<dbReference type="GO" id="GO:0000160">
    <property type="term" value="P:phosphorelay signal transduction system"/>
    <property type="evidence" value="ECO:0007669"/>
    <property type="project" value="InterPro"/>
</dbReference>
<dbReference type="SMART" id="SM00448">
    <property type="entry name" value="REC"/>
    <property type="match status" value="1"/>
</dbReference>
<feature type="domain" description="HTH luxR-type" evidence="4">
    <location>
        <begin position="140"/>
        <end position="205"/>
    </location>
</feature>
<dbReference type="InterPro" id="IPR001789">
    <property type="entry name" value="Sig_transdc_resp-reg_receiver"/>
</dbReference>
<keyword evidence="1 3" id="KW-0597">Phosphoprotein</keyword>
<dbReference type="Proteomes" id="UP001268036">
    <property type="component" value="Unassembled WGS sequence"/>
</dbReference>
<evidence type="ECO:0000259" key="5">
    <source>
        <dbReference type="PROSITE" id="PS50110"/>
    </source>
</evidence>
<gene>
    <name evidence="6" type="ORF">QE440_000134</name>
</gene>
<keyword evidence="2" id="KW-0238">DNA-binding</keyword>
<evidence type="ECO:0000313" key="7">
    <source>
        <dbReference type="Proteomes" id="UP001268036"/>
    </source>
</evidence>
<dbReference type="SUPFAM" id="SSF46894">
    <property type="entry name" value="C-terminal effector domain of the bipartite response regulators"/>
    <property type="match status" value="1"/>
</dbReference>
<dbReference type="Pfam" id="PF00072">
    <property type="entry name" value="Response_reg"/>
    <property type="match status" value="1"/>
</dbReference>
<dbReference type="SUPFAM" id="SSF52172">
    <property type="entry name" value="CheY-like"/>
    <property type="match status" value="1"/>
</dbReference>
<dbReference type="PRINTS" id="PR00038">
    <property type="entry name" value="HTHLUXR"/>
</dbReference>
<dbReference type="GO" id="GO:0003677">
    <property type="term" value="F:DNA binding"/>
    <property type="evidence" value="ECO:0007669"/>
    <property type="project" value="UniProtKB-KW"/>
</dbReference>
<evidence type="ECO:0000256" key="3">
    <source>
        <dbReference type="PROSITE-ProRule" id="PRU00169"/>
    </source>
</evidence>
<dbReference type="CDD" id="cd06170">
    <property type="entry name" value="LuxR_C_like"/>
    <property type="match status" value="1"/>
</dbReference>
<dbReference type="PROSITE" id="PS50110">
    <property type="entry name" value="RESPONSE_REGULATORY"/>
    <property type="match status" value="1"/>
</dbReference>
<accession>A0AAJ2EU51</accession>
<dbReference type="InterPro" id="IPR011006">
    <property type="entry name" value="CheY-like_superfamily"/>
</dbReference>
<sequence length="212" mass="23248">MTPQVIIADDHPAILHGCRFVLEEGSFAKIAATAANAEELLEALDSQPCDVLIVDYSMPGKNLDGLQMLGLLRRRHPELPILVLTAQENLGILRLILETKVQGIIQKNSDILCLPRAIRTALRHGCYLSDSLRQALTSQPLDEESPLSPRELEIVRLLASGLSPEEVASTLHRSVKTVSWAKTSAKRKLSISSDAQLFQYYFSLSAAQTPPG</sequence>
<dbReference type="Gene3D" id="1.10.10.10">
    <property type="entry name" value="Winged helix-like DNA-binding domain superfamily/Winged helix DNA-binding domain"/>
    <property type="match status" value="1"/>
</dbReference>
<dbReference type="PROSITE" id="PS50043">
    <property type="entry name" value="HTH_LUXR_2"/>
    <property type="match status" value="1"/>
</dbReference>
<dbReference type="PANTHER" id="PTHR43214:SF17">
    <property type="entry name" value="TRANSCRIPTIONAL REGULATORY PROTEIN RCSB"/>
    <property type="match status" value="1"/>
</dbReference>
<dbReference type="PANTHER" id="PTHR43214">
    <property type="entry name" value="TWO-COMPONENT RESPONSE REGULATOR"/>
    <property type="match status" value="1"/>
</dbReference>
<dbReference type="GO" id="GO:0006355">
    <property type="term" value="P:regulation of DNA-templated transcription"/>
    <property type="evidence" value="ECO:0007669"/>
    <property type="project" value="InterPro"/>
</dbReference>
<dbReference type="InterPro" id="IPR058245">
    <property type="entry name" value="NreC/VraR/RcsB-like_REC"/>
</dbReference>
<evidence type="ECO:0000259" key="4">
    <source>
        <dbReference type="PROSITE" id="PS50043"/>
    </source>
</evidence>
<dbReference type="EMBL" id="JAVJAF010000001">
    <property type="protein sequence ID" value="MDR6232393.1"/>
    <property type="molecule type" value="Genomic_DNA"/>
</dbReference>
<comment type="caution">
    <text evidence="6">The sequence shown here is derived from an EMBL/GenBank/DDBJ whole genome shotgun (WGS) entry which is preliminary data.</text>
</comment>
<organism evidence="6 7">
    <name type="scientific">Pseudomonas oryzihabitans</name>
    <dbReference type="NCBI Taxonomy" id="47885"/>
    <lineage>
        <taxon>Bacteria</taxon>
        <taxon>Pseudomonadati</taxon>
        <taxon>Pseudomonadota</taxon>
        <taxon>Gammaproteobacteria</taxon>
        <taxon>Pseudomonadales</taxon>
        <taxon>Pseudomonadaceae</taxon>
        <taxon>Pseudomonas</taxon>
    </lineage>
</organism>
<dbReference type="InterPro" id="IPR036388">
    <property type="entry name" value="WH-like_DNA-bd_sf"/>
</dbReference>
<dbReference type="InterPro" id="IPR016032">
    <property type="entry name" value="Sig_transdc_resp-reg_C-effctor"/>
</dbReference>
<evidence type="ECO:0000256" key="2">
    <source>
        <dbReference type="ARBA" id="ARBA00023125"/>
    </source>
</evidence>
<dbReference type="Pfam" id="PF00196">
    <property type="entry name" value="GerE"/>
    <property type="match status" value="1"/>
</dbReference>
<dbReference type="RefSeq" id="WP_309754176.1">
    <property type="nucleotide sequence ID" value="NZ_JAVJAF010000001.1"/>
</dbReference>
<dbReference type="SMART" id="SM00421">
    <property type="entry name" value="HTH_LUXR"/>
    <property type="match status" value="1"/>
</dbReference>
<proteinExistence type="predicted"/>
<reference evidence="6" key="1">
    <citation type="submission" date="2023-08" db="EMBL/GenBank/DDBJ databases">
        <title>Functional and genomic diversity of the sorghum phyllosphere microbiome.</title>
        <authorList>
            <person name="Shade A."/>
        </authorList>
    </citation>
    <scope>NUCLEOTIDE SEQUENCE</scope>
    <source>
        <strain evidence="6">SORGH_AS_0201</strain>
    </source>
</reference>
<evidence type="ECO:0000256" key="1">
    <source>
        <dbReference type="ARBA" id="ARBA00022553"/>
    </source>
</evidence>
<name>A0AAJ2EU51_9PSED</name>
<dbReference type="Gene3D" id="3.40.50.2300">
    <property type="match status" value="1"/>
</dbReference>
<evidence type="ECO:0000313" key="6">
    <source>
        <dbReference type="EMBL" id="MDR6232393.1"/>
    </source>
</evidence>
<feature type="domain" description="Response regulatory" evidence="5">
    <location>
        <begin position="4"/>
        <end position="122"/>
    </location>
</feature>
<dbReference type="InterPro" id="IPR039420">
    <property type="entry name" value="WalR-like"/>
</dbReference>
<feature type="modified residue" description="4-aspartylphosphate" evidence="3">
    <location>
        <position position="55"/>
    </location>
</feature>
<dbReference type="InterPro" id="IPR000792">
    <property type="entry name" value="Tscrpt_reg_LuxR_C"/>
</dbReference>
<dbReference type="CDD" id="cd17535">
    <property type="entry name" value="REC_NarL-like"/>
    <property type="match status" value="1"/>
</dbReference>
<protein>
    <submittedName>
        <fullName evidence="6">Two-component system capsular synthesis response regulator RcsB</fullName>
    </submittedName>
</protein>